<name>A0ACD1DXW9_9BACT</name>
<evidence type="ECO:0000313" key="2">
    <source>
        <dbReference type="Proteomes" id="UP000682204"/>
    </source>
</evidence>
<gene>
    <name evidence="1" type="ORF">KIH16_04355</name>
</gene>
<accession>A0ACD1DXW9</accession>
<dbReference type="EMBL" id="CP074691">
    <property type="protein sequence ID" value="QVL37006.1"/>
    <property type="molecule type" value="Genomic_DNA"/>
</dbReference>
<evidence type="ECO:0000313" key="1">
    <source>
        <dbReference type="EMBL" id="QVL37006.1"/>
    </source>
</evidence>
<proteinExistence type="predicted"/>
<reference evidence="1" key="1">
    <citation type="submission" date="2021-05" db="EMBL/GenBank/DDBJ databases">
        <title>An isolated secondary fermenter in methanogenic hydrocarbon-degrading communities.</title>
        <authorList>
            <person name="Liu Y.-F."/>
            <person name="Liu Z.-l."/>
        </authorList>
    </citation>
    <scope>NUCLEOTIDE SEQUENCE</scope>
    <source>
        <strain evidence="1">L-13</strain>
    </source>
</reference>
<protein>
    <submittedName>
        <fullName evidence="1">Uncharacterized protein</fullName>
    </submittedName>
</protein>
<keyword evidence="2" id="KW-1185">Reference proteome</keyword>
<organism evidence="1 2">
    <name type="scientific">Aminirod propionatiphilus</name>
    <dbReference type="NCBI Taxonomy" id="3415223"/>
    <lineage>
        <taxon>Bacteria</taxon>
        <taxon>Thermotogati</taxon>
        <taxon>Synergistota</taxon>
        <taxon>Synergistia</taxon>
        <taxon>Synergistales</taxon>
        <taxon>Aminiphilaceae</taxon>
        <taxon>Aminirod</taxon>
    </lineage>
</organism>
<dbReference type="Proteomes" id="UP000682204">
    <property type="component" value="Chromosome"/>
</dbReference>
<sequence>MENSIQIFSEYPRDKFIPLVPVQTITQISPLHRVNINVVQISTDERERDAYKEGKNGEYALTKKGLMKLMATANIQIIESKSVTPSSCQRCLGMAKATGKPCSCGGCDCKNDVAWQVTIAVPDLSGGFRRVTATREFICADEKSKASDGQYKQAFAFRSAHAESKALNRALREALMIKSTYRADELAKPFAVPVISPNFEDADLKAAMVRRFAQGENMLFGGTPAQALPSQVIEIPPDEPDEFDGPEALPSAEPEHVECQECGAVLAPFTDSKGEMWDIGRISAFGTERYGKVLCARCLGNLARRQQGGGGR</sequence>